<dbReference type="PANTHER" id="PTHR33324:SF2">
    <property type="entry name" value="MYB_SANT-LIKE DNA-BINDING DOMAIN-CONTAINING PROTEIN"/>
    <property type="match status" value="1"/>
</dbReference>
<evidence type="ECO:0000313" key="2">
    <source>
        <dbReference type="EMBL" id="CDS03402.1"/>
    </source>
</evidence>
<reference evidence="2" key="1">
    <citation type="journal article" date="2014" name="Genome Announc.">
        <title>De novo whole-genome sequence and genome annotation of Lichtheimia ramosa.</title>
        <authorList>
            <person name="Linde J."/>
            <person name="Schwartze V."/>
            <person name="Binder U."/>
            <person name="Lass-Florl C."/>
            <person name="Voigt K."/>
            <person name="Horn F."/>
        </authorList>
    </citation>
    <scope>NUCLEOTIDE SEQUENCE</scope>
    <source>
        <strain evidence="2">JMRC FSU:6197</strain>
    </source>
</reference>
<gene>
    <name evidence="2" type="ORF">LRAMOSA00804</name>
</gene>
<organism evidence="2">
    <name type="scientific">Lichtheimia ramosa</name>
    <dbReference type="NCBI Taxonomy" id="688394"/>
    <lineage>
        <taxon>Eukaryota</taxon>
        <taxon>Fungi</taxon>
        <taxon>Fungi incertae sedis</taxon>
        <taxon>Mucoromycota</taxon>
        <taxon>Mucoromycotina</taxon>
        <taxon>Mucoromycetes</taxon>
        <taxon>Mucorales</taxon>
        <taxon>Lichtheimiaceae</taxon>
        <taxon>Lichtheimia</taxon>
    </lineage>
</organism>
<protein>
    <submittedName>
        <fullName evidence="2">Uncharacterized protein</fullName>
    </submittedName>
</protein>
<feature type="compositionally biased region" description="Polar residues" evidence="1">
    <location>
        <begin position="272"/>
        <end position="281"/>
    </location>
</feature>
<feature type="region of interest" description="Disordered" evidence="1">
    <location>
        <begin position="143"/>
        <end position="281"/>
    </location>
</feature>
<dbReference type="OrthoDB" id="96345at2759"/>
<feature type="compositionally biased region" description="Low complexity" evidence="1">
    <location>
        <begin position="256"/>
        <end position="271"/>
    </location>
</feature>
<dbReference type="EMBL" id="LK023313">
    <property type="protein sequence ID" value="CDS03402.1"/>
    <property type="molecule type" value="Genomic_DNA"/>
</dbReference>
<feature type="compositionally biased region" description="Low complexity" evidence="1">
    <location>
        <begin position="230"/>
        <end position="241"/>
    </location>
</feature>
<sequence length="360" mass="41322">MANLTRVKKPYKSWVKDGVNGGPSSMDILVGWLSDRSNYQRWRSGNAVVETDNHHQQQRIPKKILLEEILTKMRQAGIHHRLPKDVASKISTLQSNYRAACEWMNTEARRLRKAGVSEHTIHEEVVKHFAYWDALNPSFGHYRHSSSDGPMAISSLMDQQQQRSSHSEDEQVDELDDDEYQEPYQGDNNHRSTRILNQQHTTQKKRCRRRMYQDDTNECDNSRITKKRNSISSSSNSSATSNDLLRILNQATCRPSSSSSSSSDTRLTTSSPAQHPASSVNSVLADSFIEINHEKEPNTRKHPANNHHQHVFRFLRGKQAEEEQLLIEKESRIRAKAELVKHLMNAGFSEEEITEQLSQL</sequence>
<name>A0A077W7J9_9FUNG</name>
<accession>A0A077W7J9</accession>
<feature type="compositionally biased region" description="Acidic residues" evidence="1">
    <location>
        <begin position="170"/>
        <end position="181"/>
    </location>
</feature>
<evidence type="ECO:0000256" key="1">
    <source>
        <dbReference type="SAM" id="MobiDB-lite"/>
    </source>
</evidence>
<dbReference type="AlphaFoldDB" id="A0A077W7J9"/>
<dbReference type="PANTHER" id="PTHR33324">
    <property type="entry name" value="EXPRESSED PROTEIN"/>
    <property type="match status" value="1"/>
</dbReference>
<proteinExistence type="predicted"/>